<evidence type="ECO:0000256" key="12">
    <source>
        <dbReference type="PROSITE-ProRule" id="PRU00282"/>
    </source>
</evidence>
<evidence type="ECO:0000256" key="10">
    <source>
        <dbReference type="ARBA" id="ARBA00023128"/>
    </source>
</evidence>
<dbReference type="PROSITE" id="PS50920">
    <property type="entry name" value="SOLCAR"/>
    <property type="match status" value="3"/>
</dbReference>
<dbReference type="Proteomes" id="UP001626550">
    <property type="component" value="Unassembled WGS sequence"/>
</dbReference>
<evidence type="ECO:0000256" key="5">
    <source>
        <dbReference type="ARBA" id="ARBA00022692"/>
    </source>
</evidence>
<protein>
    <recommendedName>
        <fullName evidence="16">Mitoferrin-1</fullName>
    </recommendedName>
</protein>
<accession>A0ABD2Q2J8</accession>
<evidence type="ECO:0000256" key="4">
    <source>
        <dbReference type="ARBA" id="ARBA00022496"/>
    </source>
</evidence>
<dbReference type="Pfam" id="PF00153">
    <property type="entry name" value="Mito_carr"/>
    <property type="match status" value="3"/>
</dbReference>
<evidence type="ECO:0000256" key="9">
    <source>
        <dbReference type="ARBA" id="ARBA00023065"/>
    </source>
</evidence>
<dbReference type="PANTHER" id="PTHR45758">
    <property type="entry name" value="MITOFERRIN-1-RELATED"/>
    <property type="match status" value="1"/>
</dbReference>
<dbReference type="PANTHER" id="PTHR45758:SF20">
    <property type="entry name" value="MITOFERRIN-2"/>
    <property type="match status" value="1"/>
</dbReference>
<keyword evidence="11 12" id="KW-0472">Membrane</keyword>
<evidence type="ECO:0000256" key="13">
    <source>
        <dbReference type="RuleBase" id="RU000488"/>
    </source>
</evidence>
<keyword evidence="5 12" id="KW-0812">Transmembrane</keyword>
<evidence type="ECO:0008006" key="16">
    <source>
        <dbReference type="Google" id="ProtNLM"/>
    </source>
</evidence>
<evidence type="ECO:0000256" key="3">
    <source>
        <dbReference type="ARBA" id="ARBA00022448"/>
    </source>
</evidence>
<dbReference type="InterPro" id="IPR018108">
    <property type="entry name" value="MCP_transmembrane"/>
</dbReference>
<keyword evidence="6" id="KW-0999">Mitochondrion inner membrane</keyword>
<feature type="repeat" description="Solcar" evidence="12">
    <location>
        <begin position="105"/>
        <end position="189"/>
    </location>
</feature>
<evidence type="ECO:0000256" key="6">
    <source>
        <dbReference type="ARBA" id="ARBA00022792"/>
    </source>
</evidence>
<dbReference type="Gene3D" id="1.50.40.10">
    <property type="entry name" value="Mitochondrial carrier domain"/>
    <property type="match status" value="2"/>
</dbReference>
<evidence type="ECO:0000256" key="11">
    <source>
        <dbReference type="ARBA" id="ARBA00023136"/>
    </source>
</evidence>
<keyword evidence="8" id="KW-0408">Iron</keyword>
<evidence type="ECO:0000313" key="15">
    <source>
        <dbReference type="Proteomes" id="UP001626550"/>
    </source>
</evidence>
<evidence type="ECO:0000256" key="8">
    <source>
        <dbReference type="ARBA" id="ARBA00023004"/>
    </source>
</evidence>
<keyword evidence="7" id="KW-1133">Transmembrane helix</keyword>
<keyword evidence="3 13" id="KW-0813">Transport</keyword>
<name>A0ABD2Q2J8_9PLAT</name>
<dbReference type="EMBL" id="JBJKFK010001303">
    <property type="protein sequence ID" value="KAL3313447.1"/>
    <property type="molecule type" value="Genomic_DNA"/>
</dbReference>
<comment type="subcellular location">
    <subcellularLocation>
        <location evidence="1">Mitochondrion inner membrane</location>
        <topology evidence="1">Multi-pass membrane protein</topology>
    </subcellularLocation>
</comment>
<keyword evidence="10" id="KW-0496">Mitochondrion</keyword>
<sequence>MEETDYEALPESCSMSDHMLAGASAGIMEHCVMYPIDSVKTRMQCFTHRYGTVAAGLGEMLRTEGLFRSLRGIGALITGSGPAHALYFATYEHFKSSLAKTHLENYYLAPAISGAAATLMHDSIMTPADAVKQRLQMYNSPYTSSLDCIRQMLSTEGPVAFYRSFLAQLSMNAPYQMIHFVVYEAAQDYVNPSHKYQPWTHVVSGGLGGAIAAALTTPLDVCKTILNTQEELVLHVNGNTATSRPISGLRNAANFIYRREGLLGFSRGLSARVLTSMPGAAISWSVYEYFKWRLKVKNSQVQKVPDMGLDKDDADRLFSSTVLCATNATSETP</sequence>
<dbReference type="GO" id="GO:0005743">
    <property type="term" value="C:mitochondrial inner membrane"/>
    <property type="evidence" value="ECO:0007669"/>
    <property type="project" value="UniProtKB-SubCell"/>
</dbReference>
<evidence type="ECO:0000256" key="1">
    <source>
        <dbReference type="ARBA" id="ARBA00004448"/>
    </source>
</evidence>
<dbReference type="SUPFAM" id="SSF103506">
    <property type="entry name" value="Mitochondrial carrier"/>
    <property type="match status" value="1"/>
</dbReference>
<dbReference type="AlphaFoldDB" id="A0ABD2Q2J8"/>
<proteinExistence type="inferred from homology"/>
<comment type="caution">
    <text evidence="14">The sequence shown here is derived from an EMBL/GenBank/DDBJ whole genome shotgun (WGS) entry which is preliminary data.</text>
</comment>
<dbReference type="GO" id="GO:0005381">
    <property type="term" value="F:iron ion transmembrane transporter activity"/>
    <property type="evidence" value="ECO:0007669"/>
    <property type="project" value="UniProtKB-ARBA"/>
</dbReference>
<dbReference type="InterPro" id="IPR023395">
    <property type="entry name" value="MCP_dom_sf"/>
</dbReference>
<keyword evidence="9" id="KW-0406">Ion transport</keyword>
<evidence type="ECO:0000256" key="2">
    <source>
        <dbReference type="ARBA" id="ARBA00006375"/>
    </source>
</evidence>
<comment type="similarity">
    <text evidence="2 13">Belongs to the mitochondrial carrier (TC 2.A.29) family.</text>
</comment>
<evidence type="ECO:0000256" key="7">
    <source>
        <dbReference type="ARBA" id="ARBA00022989"/>
    </source>
</evidence>
<feature type="repeat" description="Solcar" evidence="12">
    <location>
        <begin position="200"/>
        <end position="293"/>
    </location>
</feature>
<dbReference type="FunFam" id="1.50.40.10:FF:000029">
    <property type="entry name" value="Solute carrier family 25 member 28"/>
    <property type="match status" value="1"/>
</dbReference>
<keyword evidence="15" id="KW-1185">Reference proteome</keyword>
<organism evidence="14 15">
    <name type="scientific">Cichlidogyrus casuarinus</name>
    <dbReference type="NCBI Taxonomy" id="1844966"/>
    <lineage>
        <taxon>Eukaryota</taxon>
        <taxon>Metazoa</taxon>
        <taxon>Spiralia</taxon>
        <taxon>Lophotrochozoa</taxon>
        <taxon>Platyhelminthes</taxon>
        <taxon>Monogenea</taxon>
        <taxon>Monopisthocotylea</taxon>
        <taxon>Dactylogyridea</taxon>
        <taxon>Ancyrocephalidae</taxon>
        <taxon>Cichlidogyrus</taxon>
    </lineage>
</organism>
<feature type="repeat" description="Solcar" evidence="12">
    <location>
        <begin position="13"/>
        <end position="97"/>
    </location>
</feature>
<keyword evidence="4" id="KW-0410">Iron transport</keyword>
<reference evidence="14 15" key="1">
    <citation type="submission" date="2024-11" db="EMBL/GenBank/DDBJ databases">
        <title>Adaptive evolution of stress response genes in parasites aligns with host niche diversity.</title>
        <authorList>
            <person name="Hahn C."/>
            <person name="Resl P."/>
        </authorList>
    </citation>
    <scope>NUCLEOTIDE SEQUENCE [LARGE SCALE GENOMIC DNA]</scope>
    <source>
        <strain evidence="14">EGGRZ-B1_66</strain>
        <tissue evidence="14">Body</tissue>
    </source>
</reference>
<evidence type="ECO:0000313" key="14">
    <source>
        <dbReference type="EMBL" id="KAL3313447.1"/>
    </source>
</evidence>
<gene>
    <name evidence="14" type="ORF">Ciccas_007953</name>
</gene>